<gene>
    <name evidence="1 2" type="primary">pxpA</name>
    <name evidence="2" type="ORF">FEZ63_19055</name>
</gene>
<comment type="function">
    <text evidence="1">Catalyzes the cleavage of 5-oxoproline to form L-glutamate coupled to the hydrolysis of ATP to ADP and inorganic phosphate.</text>
</comment>
<dbReference type="Pfam" id="PF03746">
    <property type="entry name" value="LamB_YcsF"/>
    <property type="match status" value="1"/>
</dbReference>
<name>A0A5N3P6F7_9HYPH</name>
<dbReference type="InterPro" id="IPR011330">
    <property type="entry name" value="Glyco_hydro/deAcase_b/a-brl"/>
</dbReference>
<proteinExistence type="inferred from homology"/>
<dbReference type="OrthoDB" id="9773478at2"/>
<dbReference type="Gene3D" id="3.20.20.370">
    <property type="entry name" value="Glycoside hydrolase/deacetylase"/>
    <property type="match status" value="1"/>
</dbReference>
<comment type="caution">
    <text evidence="2">The sequence shown here is derived from an EMBL/GenBank/DDBJ whole genome shotgun (WGS) entry which is preliminary data.</text>
</comment>
<reference evidence="2 3" key="1">
    <citation type="journal article" date="2019" name="Microorganisms">
        <title>Genome Insights into the Novel Species Microvirga brassicacearum, a Rapeseed Endophyte with Biotechnological Potential.</title>
        <authorList>
            <person name="Jimenez-Gomez A."/>
            <person name="Saati-Santamaria Z."/>
            <person name="Igual J.M."/>
            <person name="Rivas R."/>
            <person name="Mateos P.F."/>
            <person name="Garcia-Fraile P."/>
        </authorList>
    </citation>
    <scope>NUCLEOTIDE SEQUENCE [LARGE SCALE GENOMIC DNA]</scope>
    <source>
        <strain evidence="2 3">CDVBN77</strain>
    </source>
</reference>
<dbReference type="AlphaFoldDB" id="A0A5N3P6F7"/>
<evidence type="ECO:0000313" key="3">
    <source>
        <dbReference type="Proteomes" id="UP000325684"/>
    </source>
</evidence>
<dbReference type="NCBIfam" id="NF003814">
    <property type="entry name" value="PRK05406.1-3"/>
    <property type="match status" value="1"/>
</dbReference>
<accession>A0A5N3P6F7</accession>
<sequence>MTTTIDLNCDMGEGFGPWPMGDDEAMLDIVSSANVACGFHAGDPSIMFRTAAMAKQKGVALGAHPGFNDLAGFGRRMITGDSPAEIERMLAYQIGALQGVAALAGHRVTYVKVHGALNNMANENDDLALAIARAIKGVDAALVNVCMPGLLMETASDRIGVQVAREFFADRAYEDDGTLMSRKKQGAVLHDATAAAERVLRTLQNGEIVTQSGRRIPLKIDTICVHGDEASAVEMARAIRAKLEANGFAIAPFAAR</sequence>
<dbReference type="GO" id="GO:0005524">
    <property type="term" value="F:ATP binding"/>
    <property type="evidence" value="ECO:0007669"/>
    <property type="project" value="UniProtKB-UniRule"/>
</dbReference>
<protein>
    <recommendedName>
        <fullName evidence="1">5-oxoprolinase subunit A</fullName>
        <shortName evidence="1">5-OPase subunit A</shortName>
        <ecNumber evidence="1">3.5.2.9</ecNumber>
    </recommendedName>
    <alternativeName>
        <fullName evidence="1">5-oxoprolinase (ATP-hydrolyzing) subunit A</fullName>
    </alternativeName>
</protein>
<organism evidence="2 3">
    <name type="scientific">Microvirga brassicacearum</name>
    <dbReference type="NCBI Taxonomy" id="2580413"/>
    <lineage>
        <taxon>Bacteria</taxon>
        <taxon>Pseudomonadati</taxon>
        <taxon>Pseudomonadota</taxon>
        <taxon>Alphaproteobacteria</taxon>
        <taxon>Hyphomicrobiales</taxon>
        <taxon>Methylobacteriaceae</taxon>
        <taxon>Microvirga</taxon>
    </lineage>
</organism>
<dbReference type="RefSeq" id="WP_150947450.1">
    <property type="nucleotide sequence ID" value="NZ_VCMV01000037.1"/>
</dbReference>
<keyword evidence="1 2" id="KW-0378">Hydrolase</keyword>
<keyword evidence="1" id="KW-0547">Nucleotide-binding</keyword>
<keyword evidence="3" id="KW-1185">Reference proteome</keyword>
<dbReference type="EC" id="3.5.2.9" evidence="1"/>
<dbReference type="PANTHER" id="PTHR30292:SF0">
    <property type="entry name" value="5-OXOPROLINASE SUBUNIT A"/>
    <property type="match status" value="1"/>
</dbReference>
<comment type="catalytic activity">
    <reaction evidence="1">
        <text>5-oxo-L-proline + ATP + 2 H2O = L-glutamate + ADP + phosphate + H(+)</text>
        <dbReference type="Rhea" id="RHEA:10348"/>
        <dbReference type="ChEBI" id="CHEBI:15377"/>
        <dbReference type="ChEBI" id="CHEBI:15378"/>
        <dbReference type="ChEBI" id="CHEBI:29985"/>
        <dbReference type="ChEBI" id="CHEBI:30616"/>
        <dbReference type="ChEBI" id="CHEBI:43474"/>
        <dbReference type="ChEBI" id="CHEBI:58402"/>
        <dbReference type="ChEBI" id="CHEBI:456216"/>
        <dbReference type="EC" id="3.5.2.9"/>
    </reaction>
</comment>
<evidence type="ECO:0000313" key="2">
    <source>
        <dbReference type="EMBL" id="KAB0265314.1"/>
    </source>
</evidence>
<dbReference type="GO" id="GO:0005975">
    <property type="term" value="P:carbohydrate metabolic process"/>
    <property type="evidence" value="ECO:0007669"/>
    <property type="project" value="InterPro"/>
</dbReference>
<dbReference type="GO" id="GO:0017168">
    <property type="term" value="F:5-oxoprolinase (ATP-hydrolyzing) activity"/>
    <property type="evidence" value="ECO:0007669"/>
    <property type="project" value="UniProtKB-UniRule"/>
</dbReference>
<dbReference type="SUPFAM" id="SSF88713">
    <property type="entry name" value="Glycoside hydrolase/deacetylase"/>
    <property type="match status" value="1"/>
</dbReference>
<dbReference type="CDD" id="cd10787">
    <property type="entry name" value="LamB_YcsF_like"/>
    <property type="match status" value="1"/>
</dbReference>
<keyword evidence="1" id="KW-0067">ATP-binding</keyword>
<dbReference type="NCBIfam" id="NF003816">
    <property type="entry name" value="PRK05406.1-5"/>
    <property type="match status" value="1"/>
</dbReference>
<dbReference type="Proteomes" id="UP000325684">
    <property type="component" value="Unassembled WGS sequence"/>
</dbReference>
<dbReference type="InterPro" id="IPR005501">
    <property type="entry name" value="LamB/YcsF/PxpA-like"/>
</dbReference>
<dbReference type="HAMAP" id="MF_00691">
    <property type="entry name" value="PxpA"/>
    <property type="match status" value="1"/>
</dbReference>
<comment type="subunit">
    <text evidence="1">Forms a complex composed of PxpA, PxpB and PxpC.</text>
</comment>
<dbReference type="PANTHER" id="PTHR30292">
    <property type="entry name" value="UNCHARACTERIZED PROTEIN YBGL-RELATED"/>
    <property type="match status" value="1"/>
</dbReference>
<evidence type="ECO:0000256" key="1">
    <source>
        <dbReference type="HAMAP-Rule" id="MF_00691"/>
    </source>
</evidence>
<comment type="similarity">
    <text evidence="1">Belongs to the LamB/PxpA family.</text>
</comment>
<dbReference type="EMBL" id="VCMV01000037">
    <property type="protein sequence ID" value="KAB0265314.1"/>
    <property type="molecule type" value="Genomic_DNA"/>
</dbReference>